<dbReference type="SUPFAM" id="SSF52151">
    <property type="entry name" value="FabD/lysophospholipase-like"/>
    <property type="match status" value="1"/>
</dbReference>
<evidence type="ECO:0000313" key="3">
    <source>
        <dbReference type="EMBL" id="QFU84720.1"/>
    </source>
</evidence>
<dbReference type="Gene3D" id="3.40.1090.10">
    <property type="entry name" value="Cytosolic phospholipase A2 catalytic domain"/>
    <property type="match status" value="2"/>
</dbReference>
<dbReference type="GO" id="GO:0006629">
    <property type="term" value="P:lipid metabolic process"/>
    <property type="evidence" value="ECO:0007669"/>
    <property type="project" value="UniProtKB-KW"/>
</dbReference>
<keyword evidence="3" id="KW-0614">Plasmid</keyword>
<feature type="domain" description="PNPLA" evidence="2">
    <location>
        <begin position="11"/>
        <end position="208"/>
    </location>
</feature>
<dbReference type="RefSeq" id="WP_152944279.1">
    <property type="nucleotide sequence ID" value="NZ_CP045490.1"/>
</dbReference>
<accession>A0A5P9PA29</accession>
<geneLocation type="plasmid" evidence="3 4">
    <name>unnamed2</name>
</geneLocation>
<gene>
    <name evidence="3" type="ORF">GCU68_19570</name>
</gene>
<reference evidence="3 4" key="1">
    <citation type="journal article" date="2007" name="Int. J. Syst. Evol. Microbiol.">
        <title>Natronorubrum sulfidifaciens sp. nov., an extremely haloalkaliphilic archaeon isolated from Aiding salt lake in Xin-Jiang, China.</title>
        <authorList>
            <person name="Cui H.L."/>
            <person name="Tohty D."/>
            <person name="Liu H.C."/>
            <person name="Liu S.J."/>
            <person name="Oren A."/>
            <person name="Zhou P.J."/>
        </authorList>
    </citation>
    <scope>NUCLEOTIDE SEQUENCE [LARGE SCALE GENOMIC DNA]</scope>
    <source>
        <strain evidence="3 4">7-3</strain>
        <plasmid evidence="3">unnamed2</plasmid>
    </source>
</reference>
<protein>
    <submittedName>
        <fullName evidence="3">Patatin-like phospholipase family protein</fullName>
    </submittedName>
</protein>
<dbReference type="Proteomes" id="UP000326170">
    <property type="component" value="Plasmid unnamed2"/>
</dbReference>
<dbReference type="GeneID" id="42303259"/>
<name>A0A5P9PA29_9EURY</name>
<dbReference type="InterPro" id="IPR002641">
    <property type="entry name" value="PNPLA_dom"/>
</dbReference>
<sequence length="340" mass="37432">MSEDDPTNVAIACQGGGSHTAFTAGVLKGLFREWPDDCELVGISGTSGGAFNALAAWYGLVTADEARAIELLEALWTDLSATDVGDRVLNNWVTGLSRLESSGVPIPQLSPYQTPSSELGKDRIRELLERHIEFEEIPDLCTRDAPELVVGTVDVNAGVFETFVDEQVTPQAVLASAAVPTLFEAVEIDGHLHWDGLFSQNPPIDDLMAIDSDRKPDELWVIQINPQEIEGEPTSLEEIADRRNELAGNISLNQELHVIKRVNEWIDAGHLPEDEFSRTAVRRIPMEENYHCSTKVDRSPSFIRELIDLGELRAAAFLEAGPPDESAYTVSEPRHSHQTN</sequence>
<evidence type="ECO:0000313" key="4">
    <source>
        <dbReference type="Proteomes" id="UP000326170"/>
    </source>
</evidence>
<dbReference type="EMBL" id="CP045490">
    <property type="protein sequence ID" value="QFU84720.1"/>
    <property type="molecule type" value="Genomic_DNA"/>
</dbReference>
<dbReference type="Pfam" id="PF01734">
    <property type="entry name" value="Patatin"/>
    <property type="match status" value="1"/>
</dbReference>
<dbReference type="AlphaFoldDB" id="A0A5P9PA29"/>
<evidence type="ECO:0000256" key="1">
    <source>
        <dbReference type="ARBA" id="ARBA00023098"/>
    </source>
</evidence>
<keyword evidence="4" id="KW-1185">Reference proteome</keyword>
<proteinExistence type="predicted"/>
<dbReference type="KEGG" id="nas:GCU68_19570"/>
<dbReference type="OrthoDB" id="371677at2157"/>
<organism evidence="3 4">
    <name type="scientific">Natronorubrum aibiense</name>
    <dbReference type="NCBI Taxonomy" id="348826"/>
    <lineage>
        <taxon>Archaea</taxon>
        <taxon>Methanobacteriati</taxon>
        <taxon>Methanobacteriota</taxon>
        <taxon>Stenosarchaea group</taxon>
        <taxon>Halobacteria</taxon>
        <taxon>Halobacteriales</taxon>
        <taxon>Natrialbaceae</taxon>
        <taxon>Natronorubrum</taxon>
    </lineage>
</organism>
<keyword evidence="1" id="KW-0443">Lipid metabolism</keyword>
<evidence type="ECO:0000259" key="2">
    <source>
        <dbReference type="PROSITE" id="PS51635"/>
    </source>
</evidence>
<dbReference type="InterPro" id="IPR016035">
    <property type="entry name" value="Acyl_Trfase/lysoPLipase"/>
</dbReference>
<dbReference type="PROSITE" id="PS51635">
    <property type="entry name" value="PNPLA"/>
    <property type="match status" value="1"/>
</dbReference>